<sequence>MAFDPTDKTVMDDAFYREMVDSAHDGMLLMEDNVFIGCNQAACDLYGLSREELIGTHPGAVSPEFQPDGQRSEDKANQLIGAAVAGEPQKFLWEHIRAGHGPFTAEVTLNPARTVVVPGQGNKQRFVAVFRDVTVEQNADNALKESELRFRQLFDQAPVALTLTKGNDITAVNQAWLDMFGYQHDEARTLDDWVRLAYEDSREAIENKAAWINSVSEMENSGQSVAPRQRRIRCKDGSYRDVIISGAQVGDELMVSLYDITEQIEAQASLARLNQELEHRVETRTQELNAAVEHLKRTQNDLVQSEKLASLGALVAGVSHELNTPIGNAVTVSSSLKQRVGDFEANMQAGLTRSMLAQFIDHLKESAHLMELNLQRASELIGGFKQLAVDQCSYHRRQFALAEVLQEFSLSISPTLKKSQVSLTEEVEGDITLNSYPGPLTQILLNVVNNAVMHAFEHCNDRQVHIHAGQQSDQVTITVSDNGSGIPREHLPRLYDPFFTTKLGKGGSGLGLHIVYSLVKDVLGGTVSITNGKTSGTVVTLKLPVDAPAEGTSQALHSSDPTA</sequence>
<dbReference type="SUPFAM" id="SSF47384">
    <property type="entry name" value="Homodimeric domain of signal transducing histidine kinase"/>
    <property type="match status" value="1"/>
</dbReference>
<proteinExistence type="predicted"/>
<dbReference type="NCBIfam" id="TIGR00229">
    <property type="entry name" value="sensory_box"/>
    <property type="match status" value="2"/>
</dbReference>
<dbReference type="Gene3D" id="3.30.450.20">
    <property type="entry name" value="PAS domain"/>
    <property type="match status" value="2"/>
</dbReference>
<dbReference type="InterPro" id="IPR001610">
    <property type="entry name" value="PAC"/>
</dbReference>
<dbReference type="InterPro" id="IPR004358">
    <property type="entry name" value="Sig_transdc_His_kin-like_C"/>
</dbReference>
<keyword evidence="12" id="KW-1185">Reference proteome</keyword>
<dbReference type="InterPro" id="IPR003661">
    <property type="entry name" value="HisK_dim/P_dom"/>
</dbReference>
<keyword evidence="5" id="KW-0547">Nucleotide-binding</keyword>
<dbReference type="Proteomes" id="UP001520878">
    <property type="component" value="Unassembled WGS sequence"/>
</dbReference>
<name>A0ABS8G3K0_9ALTE</name>
<dbReference type="CDD" id="cd00082">
    <property type="entry name" value="HisKA"/>
    <property type="match status" value="1"/>
</dbReference>
<keyword evidence="3" id="KW-0597">Phosphoprotein</keyword>
<evidence type="ECO:0000313" key="12">
    <source>
        <dbReference type="Proteomes" id="UP001520878"/>
    </source>
</evidence>
<evidence type="ECO:0000256" key="3">
    <source>
        <dbReference type="ARBA" id="ARBA00022553"/>
    </source>
</evidence>
<dbReference type="PRINTS" id="PR00344">
    <property type="entry name" value="BCTRLSENSOR"/>
</dbReference>
<evidence type="ECO:0000256" key="4">
    <source>
        <dbReference type="ARBA" id="ARBA00022679"/>
    </source>
</evidence>
<dbReference type="EMBL" id="JAJEWP010000001">
    <property type="protein sequence ID" value="MCC2615033.1"/>
    <property type="molecule type" value="Genomic_DNA"/>
</dbReference>
<evidence type="ECO:0000256" key="7">
    <source>
        <dbReference type="ARBA" id="ARBA00022840"/>
    </source>
</evidence>
<dbReference type="SMART" id="SM00387">
    <property type="entry name" value="HATPase_c"/>
    <property type="match status" value="1"/>
</dbReference>
<dbReference type="InterPro" id="IPR005467">
    <property type="entry name" value="His_kinase_dom"/>
</dbReference>
<dbReference type="EC" id="2.7.13.3" evidence="2"/>
<dbReference type="SMART" id="SM00091">
    <property type="entry name" value="PAS"/>
    <property type="match status" value="2"/>
</dbReference>
<dbReference type="Pfam" id="PF02518">
    <property type="entry name" value="HATPase_c"/>
    <property type="match status" value="1"/>
</dbReference>
<dbReference type="SMART" id="SM00086">
    <property type="entry name" value="PAC"/>
    <property type="match status" value="2"/>
</dbReference>
<reference evidence="11 12" key="1">
    <citation type="submission" date="2021-10" db="EMBL/GenBank/DDBJ databases">
        <title>Draft genome of Aestuariibacter halophilus JC2043.</title>
        <authorList>
            <person name="Emsley S.A."/>
            <person name="Pfannmuller K.M."/>
            <person name="Ushijima B."/>
            <person name="Saw J.H."/>
            <person name="Videau P."/>
        </authorList>
    </citation>
    <scope>NUCLEOTIDE SEQUENCE [LARGE SCALE GENOMIC DNA]</scope>
    <source>
        <strain evidence="11 12">JC2043</strain>
    </source>
</reference>
<accession>A0ABS8G3K0</accession>
<dbReference type="InterPro" id="IPR036890">
    <property type="entry name" value="HATPase_C_sf"/>
</dbReference>
<dbReference type="InterPro" id="IPR035965">
    <property type="entry name" value="PAS-like_dom_sf"/>
</dbReference>
<comment type="caution">
    <text evidence="11">The sequence shown here is derived from an EMBL/GenBank/DDBJ whole genome shotgun (WGS) entry which is preliminary data.</text>
</comment>
<keyword evidence="8" id="KW-0902">Two-component regulatory system</keyword>
<dbReference type="CDD" id="cd00075">
    <property type="entry name" value="HATPase"/>
    <property type="match status" value="1"/>
</dbReference>
<evidence type="ECO:0000259" key="9">
    <source>
        <dbReference type="PROSITE" id="PS50109"/>
    </source>
</evidence>
<dbReference type="SUPFAM" id="SSF55874">
    <property type="entry name" value="ATPase domain of HSP90 chaperone/DNA topoisomerase II/histidine kinase"/>
    <property type="match status" value="1"/>
</dbReference>
<evidence type="ECO:0000256" key="8">
    <source>
        <dbReference type="ARBA" id="ARBA00023012"/>
    </source>
</evidence>
<dbReference type="CDD" id="cd00130">
    <property type="entry name" value="PAS"/>
    <property type="match status" value="1"/>
</dbReference>
<keyword evidence="6" id="KW-0418">Kinase</keyword>
<dbReference type="Gene3D" id="3.30.565.10">
    <property type="entry name" value="Histidine kinase-like ATPase, C-terminal domain"/>
    <property type="match status" value="1"/>
</dbReference>
<comment type="catalytic activity">
    <reaction evidence="1">
        <text>ATP + protein L-histidine = ADP + protein N-phospho-L-histidine.</text>
        <dbReference type="EC" id="2.7.13.3"/>
    </reaction>
</comment>
<evidence type="ECO:0000259" key="10">
    <source>
        <dbReference type="PROSITE" id="PS50112"/>
    </source>
</evidence>
<dbReference type="InterPro" id="IPR036097">
    <property type="entry name" value="HisK_dim/P_sf"/>
</dbReference>
<feature type="domain" description="PAS" evidence="10">
    <location>
        <begin position="39"/>
        <end position="87"/>
    </location>
</feature>
<evidence type="ECO:0000313" key="11">
    <source>
        <dbReference type="EMBL" id="MCC2615033.1"/>
    </source>
</evidence>
<evidence type="ECO:0000256" key="6">
    <source>
        <dbReference type="ARBA" id="ARBA00022777"/>
    </source>
</evidence>
<protein>
    <recommendedName>
        <fullName evidence="2">histidine kinase</fullName>
        <ecNumber evidence="2">2.7.13.3</ecNumber>
    </recommendedName>
</protein>
<evidence type="ECO:0000256" key="1">
    <source>
        <dbReference type="ARBA" id="ARBA00000085"/>
    </source>
</evidence>
<dbReference type="PROSITE" id="PS50112">
    <property type="entry name" value="PAS"/>
    <property type="match status" value="1"/>
</dbReference>
<organism evidence="11 12">
    <name type="scientific">Fluctibacter halophilus</name>
    <dbReference type="NCBI Taxonomy" id="226011"/>
    <lineage>
        <taxon>Bacteria</taxon>
        <taxon>Pseudomonadati</taxon>
        <taxon>Pseudomonadota</taxon>
        <taxon>Gammaproteobacteria</taxon>
        <taxon>Alteromonadales</taxon>
        <taxon>Alteromonadaceae</taxon>
        <taxon>Fluctibacter</taxon>
    </lineage>
</organism>
<dbReference type="InterPro" id="IPR003594">
    <property type="entry name" value="HATPase_dom"/>
</dbReference>
<keyword evidence="7" id="KW-0067">ATP-binding</keyword>
<dbReference type="Pfam" id="PF00989">
    <property type="entry name" value="PAS"/>
    <property type="match status" value="1"/>
</dbReference>
<dbReference type="Gene3D" id="1.10.287.130">
    <property type="match status" value="1"/>
</dbReference>
<dbReference type="InterPro" id="IPR000014">
    <property type="entry name" value="PAS"/>
</dbReference>
<dbReference type="PANTHER" id="PTHR43065">
    <property type="entry name" value="SENSOR HISTIDINE KINASE"/>
    <property type="match status" value="1"/>
</dbReference>
<evidence type="ECO:0000256" key="2">
    <source>
        <dbReference type="ARBA" id="ARBA00012438"/>
    </source>
</evidence>
<dbReference type="InterPro" id="IPR013767">
    <property type="entry name" value="PAS_fold"/>
</dbReference>
<dbReference type="SUPFAM" id="SSF55785">
    <property type="entry name" value="PYP-like sensor domain (PAS domain)"/>
    <property type="match status" value="2"/>
</dbReference>
<feature type="domain" description="Histidine kinase" evidence="9">
    <location>
        <begin position="317"/>
        <end position="547"/>
    </location>
</feature>
<evidence type="ECO:0000256" key="5">
    <source>
        <dbReference type="ARBA" id="ARBA00022741"/>
    </source>
</evidence>
<keyword evidence="4" id="KW-0808">Transferase</keyword>
<dbReference type="PROSITE" id="PS50109">
    <property type="entry name" value="HIS_KIN"/>
    <property type="match status" value="1"/>
</dbReference>
<dbReference type="RefSeq" id="WP_229156946.1">
    <property type="nucleotide sequence ID" value="NZ_JAJEWP010000001.1"/>
</dbReference>
<dbReference type="Pfam" id="PF13188">
    <property type="entry name" value="PAS_8"/>
    <property type="match status" value="1"/>
</dbReference>
<gene>
    <name evidence="11" type="ORF">LJ739_02100</name>
</gene>